<dbReference type="GO" id="GO:0005739">
    <property type="term" value="C:mitochondrion"/>
    <property type="evidence" value="ECO:0007669"/>
    <property type="project" value="UniProtKB-SubCell"/>
</dbReference>
<dbReference type="GO" id="GO:0140078">
    <property type="term" value="F:class I DNA-(apurinic or apyrimidinic site) endonuclease activity"/>
    <property type="evidence" value="ECO:0007669"/>
    <property type="project" value="UniProtKB-EC"/>
</dbReference>
<dbReference type="GO" id="GO:0000703">
    <property type="term" value="F:oxidized pyrimidine nucleobase lesion DNA N-glycosylase activity"/>
    <property type="evidence" value="ECO:0007669"/>
    <property type="project" value="UniProtKB-UniRule"/>
</dbReference>
<protein>
    <recommendedName>
        <fullName evidence="8">Endonuclease III homolog</fullName>
        <ecNumber evidence="8">3.2.2.-</ecNumber>
        <ecNumber evidence="8">4.2.99.18</ecNumber>
    </recommendedName>
    <alternativeName>
        <fullName evidence="8">Bifunctional DNA N-glycosylase/DNA-(apurinic or apyrimidinic site) lyase</fullName>
        <shortName evidence="8">DNA glycosylase/AP lyase</shortName>
    </alternativeName>
</protein>
<evidence type="ECO:0000256" key="4">
    <source>
        <dbReference type="ARBA" id="ARBA00023204"/>
    </source>
</evidence>
<comment type="subcellular location">
    <subcellularLocation>
        <location evidence="8">Nucleus</location>
    </subcellularLocation>
    <subcellularLocation>
        <location evidence="8">Mitochondrion</location>
    </subcellularLocation>
</comment>
<name>A0A9P5PKE3_9AGAR</name>
<comment type="caution">
    <text evidence="8">Lacks conserved residue(s) required for the propagation of feature annotation.</text>
</comment>
<dbReference type="GO" id="GO:0006289">
    <property type="term" value="P:nucleotide-excision repair"/>
    <property type="evidence" value="ECO:0007669"/>
    <property type="project" value="TreeGrafter"/>
</dbReference>
<dbReference type="AlphaFoldDB" id="A0A9P5PKE3"/>
<dbReference type="CDD" id="cd00056">
    <property type="entry name" value="ENDO3c"/>
    <property type="match status" value="1"/>
</dbReference>
<dbReference type="GO" id="GO:0003677">
    <property type="term" value="F:DNA binding"/>
    <property type="evidence" value="ECO:0007669"/>
    <property type="project" value="UniProtKB-UniRule"/>
</dbReference>
<dbReference type="InterPro" id="IPR003265">
    <property type="entry name" value="HhH-GPD_domain"/>
</dbReference>
<feature type="region of interest" description="Disordered" evidence="9">
    <location>
        <begin position="1"/>
        <end position="23"/>
    </location>
</feature>
<dbReference type="EMBL" id="JADNRY010000142">
    <property type="protein sequence ID" value="KAF9063605.1"/>
    <property type="molecule type" value="Genomic_DNA"/>
</dbReference>
<dbReference type="GO" id="GO:0006285">
    <property type="term" value="P:base-excision repair, AP site formation"/>
    <property type="evidence" value="ECO:0007669"/>
    <property type="project" value="UniProtKB-UniRule"/>
</dbReference>
<dbReference type="Gene3D" id="1.10.1670.10">
    <property type="entry name" value="Helix-hairpin-Helix base-excision DNA repair enzymes (C-terminal)"/>
    <property type="match status" value="1"/>
</dbReference>
<comment type="function">
    <text evidence="8">Bifunctional DNA N-glycosylase with associated apurinic/apyrimidinic (AP) lyase function that catalyzes the first step in base excision repair (BER), the primary repair pathway for the repair of oxidative DNA damage. The DNA N-glycosylase activity releases the damaged DNA base from DNA by cleaving the N-glycosidic bond, leaving an AP site. The AP lyase activity cleaves the phosphodiester bond 3' to the AP site by a beta-elimination. Primarily recognizes and repairs oxidative base damage of pyrimidines.</text>
</comment>
<comment type="catalytic activity">
    <reaction evidence="7 8">
        <text>2'-deoxyribonucleotide-(2'-deoxyribose 5'-phosphate)-2'-deoxyribonucleotide-DNA = a 3'-end 2'-deoxyribonucleotide-(2,3-dehydro-2,3-deoxyribose 5'-phosphate)-DNA + a 5'-end 5'-phospho-2'-deoxyribonucleoside-DNA + H(+)</text>
        <dbReference type="Rhea" id="RHEA:66592"/>
        <dbReference type="Rhea" id="RHEA-COMP:13180"/>
        <dbReference type="Rhea" id="RHEA-COMP:16897"/>
        <dbReference type="Rhea" id="RHEA-COMP:17067"/>
        <dbReference type="ChEBI" id="CHEBI:15378"/>
        <dbReference type="ChEBI" id="CHEBI:136412"/>
        <dbReference type="ChEBI" id="CHEBI:157695"/>
        <dbReference type="ChEBI" id="CHEBI:167181"/>
        <dbReference type="EC" id="4.2.99.18"/>
    </reaction>
</comment>
<evidence type="ECO:0000313" key="12">
    <source>
        <dbReference type="Proteomes" id="UP000772434"/>
    </source>
</evidence>
<dbReference type="SUPFAM" id="SSF48150">
    <property type="entry name" value="DNA-glycosylase"/>
    <property type="match status" value="1"/>
</dbReference>
<evidence type="ECO:0000256" key="2">
    <source>
        <dbReference type="ARBA" id="ARBA00022763"/>
    </source>
</evidence>
<comment type="caution">
    <text evidence="11">The sequence shown here is derived from an EMBL/GenBank/DDBJ whole genome shotgun (WGS) entry which is preliminary data.</text>
</comment>
<dbReference type="PANTHER" id="PTHR43286">
    <property type="entry name" value="ENDONUCLEASE III-LIKE PROTEIN 1"/>
    <property type="match status" value="1"/>
</dbReference>
<dbReference type="Pfam" id="PF00730">
    <property type="entry name" value="HhH-GPD"/>
    <property type="match status" value="1"/>
</dbReference>
<evidence type="ECO:0000259" key="10">
    <source>
        <dbReference type="SMART" id="SM00478"/>
    </source>
</evidence>
<organism evidence="11 12">
    <name type="scientific">Rhodocollybia butyracea</name>
    <dbReference type="NCBI Taxonomy" id="206335"/>
    <lineage>
        <taxon>Eukaryota</taxon>
        <taxon>Fungi</taxon>
        <taxon>Dikarya</taxon>
        <taxon>Basidiomycota</taxon>
        <taxon>Agaricomycotina</taxon>
        <taxon>Agaricomycetes</taxon>
        <taxon>Agaricomycetidae</taxon>
        <taxon>Agaricales</taxon>
        <taxon>Marasmiineae</taxon>
        <taxon>Omphalotaceae</taxon>
        <taxon>Rhodocollybia</taxon>
    </lineage>
</organism>
<dbReference type="FunFam" id="1.10.340.30:FF:000001">
    <property type="entry name" value="Endonuclease III"/>
    <property type="match status" value="1"/>
</dbReference>
<feature type="compositionally biased region" description="Polar residues" evidence="9">
    <location>
        <begin position="122"/>
        <end position="133"/>
    </location>
</feature>
<evidence type="ECO:0000256" key="3">
    <source>
        <dbReference type="ARBA" id="ARBA00022801"/>
    </source>
</evidence>
<evidence type="ECO:0000256" key="9">
    <source>
        <dbReference type="SAM" id="MobiDB-lite"/>
    </source>
</evidence>
<feature type="compositionally biased region" description="Basic and acidic residues" evidence="9">
    <location>
        <begin position="135"/>
        <end position="151"/>
    </location>
</feature>
<dbReference type="OrthoDB" id="2099276at2759"/>
<dbReference type="InterPro" id="IPR023170">
    <property type="entry name" value="HhH_base_excis_C"/>
</dbReference>
<accession>A0A9P5PKE3</accession>
<dbReference type="EC" id="4.2.99.18" evidence="8"/>
<reference evidence="11" key="1">
    <citation type="submission" date="2020-11" db="EMBL/GenBank/DDBJ databases">
        <authorList>
            <consortium name="DOE Joint Genome Institute"/>
            <person name="Ahrendt S."/>
            <person name="Riley R."/>
            <person name="Andreopoulos W."/>
            <person name="Labutti K."/>
            <person name="Pangilinan J."/>
            <person name="Ruiz-Duenas F.J."/>
            <person name="Barrasa J.M."/>
            <person name="Sanchez-Garcia M."/>
            <person name="Camarero S."/>
            <person name="Miyauchi S."/>
            <person name="Serrano A."/>
            <person name="Linde D."/>
            <person name="Babiker R."/>
            <person name="Drula E."/>
            <person name="Ayuso-Fernandez I."/>
            <person name="Pacheco R."/>
            <person name="Padilla G."/>
            <person name="Ferreira P."/>
            <person name="Barriuso J."/>
            <person name="Kellner H."/>
            <person name="Castanera R."/>
            <person name="Alfaro M."/>
            <person name="Ramirez L."/>
            <person name="Pisabarro A.G."/>
            <person name="Kuo A."/>
            <person name="Tritt A."/>
            <person name="Lipzen A."/>
            <person name="He G."/>
            <person name="Yan M."/>
            <person name="Ng V."/>
            <person name="Cullen D."/>
            <person name="Martin F."/>
            <person name="Rosso M.-N."/>
            <person name="Henrissat B."/>
            <person name="Hibbett D."/>
            <person name="Martinez A.T."/>
            <person name="Grigoriev I.V."/>
        </authorList>
    </citation>
    <scope>NUCLEOTIDE SEQUENCE</scope>
    <source>
        <strain evidence="11">AH 40177</strain>
    </source>
</reference>
<dbReference type="SMART" id="SM00478">
    <property type="entry name" value="ENDO3c"/>
    <property type="match status" value="1"/>
</dbReference>
<gene>
    <name evidence="8" type="primary">NTH1</name>
    <name evidence="11" type="ORF">BDP27DRAFT_1426695</name>
</gene>
<dbReference type="InterPro" id="IPR011257">
    <property type="entry name" value="DNA_glycosylase"/>
</dbReference>
<feature type="region of interest" description="Disordered" evidence="9">
    <location>
        <begin position="107"/>
        <end position="160"/>
    </location>
</feature>
<dbReference type="InterPro" id="IPR030841">
    <property type="entry name" value="NTH1"/>
</dbReference>
<evidence type="ECO:0000256" key="1">
    <source>
        <dbReference type="ARBA" id="ARBA00008343"/>
    </source>
</evidence>
<keyword evidence="12" id="KW-1185">Reference proteome</keyword>
<keyword evidence="3 8" id="KW-0378">Hydrolase</keyword>
<evidence type="ECO:0000256" key="6">
    <source>
        <dbReference type="ARBA" id="ARBA00023295"/>
    </source>
</evidence>
<evidence type="ECO:0000313" key="11">
    <source>
        <dbReference type="EMBL" id="KAF9063605.1"/>
    </source>
</evidence>
<keyword evidence="5 8" id="KW-0456">Lyase</keyword>
<keyword evidence="4 8" id="KW-0234">DNA repair</keyword>
<comment type="similarity">
    <text evidence="1 8">Belongs to the Nth/MutY family.</text>
</comment>
<dbReference type="Proteomes" id="UP000772434">
    <property type="component" value="Unassembled WGS sequence"/>
</dbReference>
<dbReference type="HAMAP" id="MF_03183">
    <property type="entry name" value="Endonuclease_III_Nth"/>
    <property type="match status" value="1"/>
</dbReference>
<evidence type="ECO:0000256" key="7">
    <source>
        <dbReference type="ARBA" id="ARBA00044632"/>
    </source>
</evidence>
<dbReference type="PANTHER" id="PTHR43286:SF1">
    <property type="entry name" value="ENDONUCLEASE III-LIKE PROTEIN 1"/>
    <property type="match status" value="1"/>
</dbReference>
<sequence length="483" mass="52984">MVQAGSDRGQDAYGPGPEKGSRVMCTAAVPDQSRRLQTGTLEKVEDVEFERKKTRVGHSLTSQRQLHSSIQARNCHVFFHCPTSRPQRPESILHPLTFSLADIESRPKKRVKVDLKAEADSEYQQPEPGSSTPEGKPKLERKSPRKSKESATPHPAPENWRVIYDSISEMRYSATGCARDAPVDTMGCDIAGEGEGEDGDEKNKRFSILVSLMLSSQTKDLVTHTAVSNLRTALRSLGHPGLSPAALASAPPDLILNAINKVGFWRRKAEYIREAAQQCRDKYDGDVPDTLEGLLELKGVGKKMAYLMLGSGWGLNVGIGVDVHVHRISNRLGWHAPPTKTPEETRINLESWLPHELHQKINHLLVGFGQTICSPVKPSCGECSLSGVNGGERLCPSAQFPKSTSRTTKISTSSKTTKSSKVGIKTKTNAAEKPMGEVTVGDMTFKTDSQVKQELLDDRLEGAHLEEARGGPEVKIEWEGNEK</sequence>
<dbReference type="GO" id="GO:0005634">
    <property type="term" value="C:nucleus"/>
    <property type="evidence" value="ECO:0007669"/>
    <property type="project" value="UniProtKB-SubCell"/>
</dbReference>
<evidence type="ECO:0000256" key="8">
    <source>
        <dbReference type="HAMAP-Rule" id="MF_03183"/>
    </source>
</evidence>
<keyword evidence="8" id="KW-0539">Nucleus</keyword>
<feature type="domain" description="HhH-GPD" evidence="10">
    <location>
        <begin position="214"/>
        <end position="371"/>
    </location>
</feature>
<dbReference type="Gene3D" id="1.10.340.30">
    <property type="entry name" value="Hypothetical protein, domain 2"/>
    <property type="match status" value="1"/>
</dbReference>
<proteinExistence type="inferred from homology"/>
<dbReference type="EC" id="3.2.2.-" evidence="8"/>
<evidence type="ECO:0000256" key="5">
    <source>
        <dbReference type="ARBA" id="ARBA00023239"/>
    </source>
</evidence>
<keyword evidence="2 8" id="KW-0227">DNA damage</keyword>
<keyword evidence="6 8" id="KW-0326">Glycosidase</keyword>
<keyword evidence="8" id="KW-0496">Mitochondrion</keyword>